<accession>A0A8B8UYG1</accession>
<feature type="region of interest" description="Disordered" evidence="1">
    <location>
        <begin position="1"/>
        <end position="23"/>
    </location>
</feature>
<evidence type="ECO:0000313" key="2">
    <source>
        <dbReference type="RefSeq" id="XP_033768758.1"/>
    </source>
</evidence>
<dbReference type="VEuPathDB" id="FungiDB:SPAR_N01270"/>
<name>A0A8B8UYG1_SACPA</name>
<dbReference type="OrthoDB" id="4039522at2759"/>
<dbReference type="RefSeq" id="XP_033768758.1">
    <property type="nucleotide sequence ID" value="XM_033912867.1"/>
</dbReference>
<dbReference type="GeneID" id="54633169"/>
<proteinExistence type="predicted"/>
<organism evidence="2">
    <name type="scientific">Saccharomyces paradoxus</name>
    <name type="common">Yeast</name>
    <name type="synonym">Saccharomyces douglasii</name>
    <dbReference type="NCBI Taxonomy" id="27291"/>
    <lineage>
        <taxon>Eukaryota</taxon>
        <taxon>Fungi</taxon>
        <taxon>Dikarya</taxon>
        <taxon>Ascomycota</taxon>
        <taxon>Saccharomycotina</taxon>
        <taxon>Saccharomycetes</taxon>
        <taxon>Saccharomycetales</taxon>
        <taxon>Saccharomycetaceae</taxon>
        <taxon>Saccharomyces</taxon>
    </lineage>
</organism>
<feature type="compositionally biased region" description="Polar residues" evidence="1">
    <location>
        <begin position="229"/>
        <end position="243"/>
    </location>
</feature>
<reference evidence="2" key="1">
    <citation type="journal article" date="2017" name="Nat. Genet.">
        <title>Contrasting evolutionary genome dynamics between domesticated and wild yeasts.</title>
        <authorList>
            <person name="Yue J.X."/>
            <person name="Li J."/>
            <person name="Aigrain L."/>
            <person name="Hallin J."/>
            <person name="Persson K."/>
            <person name="Oliver K."/>
            <person name="Bergstrom A."/>
            <person name="Coupland P."/>
            <person name="Warringer J."/>
            <person name="Lagomarsino M.C."/>
            <person name="Fischer G."/>
            <person name="Durbin R."/>
            <person name="Liti G."/>
        </authorList>
    </citation>
    <scope>NUCLEOTIDE SEQUENCE</scope>
    <source>
        <strain evidence="2">CBS432</strain>
    </source>
</reference>
<feature type="region of interest" description="Disordered" evidence="1">
    <location>
        <begin position="202"/>
        <end position="261"/>
    </location>
</feature>
<dbReference type="AlphaFoldDB" id="A0A8B8UYG1"/>
<sequence length="261" mass="28335">MLGLGQSAQAYSSDDTLNMNQTKDKMHEVPVYGRASDIKYPHRGEHVSPHEQHSGLLPSECPGPTLNTGAGRIGIPGCGKVINKVVSDHGNNARSSLANFDSSKMTEARMNSKNVPIGCQDTSIPHFNGPIDQHIPGAGSPQSKPHHIEAWNSVSSRRSDNNDQEMMDPQAAPLDRYNEHMVRDETSGASASSYTAHVRGYPANVPPVNQKTGGGKNCEYGMNDRYNVPRNQIRNETNPSINLPNPADPNIPNPKNKVLNS</sequence>
<protein>
    <recommendedName>
        <fullName evidence="3">YNL195C-like protein</fullName>
    </recommendedName>
</protein>
<feature type="compositionally biased region" description="Polar residues" evidence="1">
    <location>
        <begin position="1"/>
        <end position="21"/>
    </location>
</feature>
<reference evidence="2" key="2">
    <citation type="submission" date="2020-01" db="EMBL/GenBank/DDBJ databases">
        <title>Population-level Yeast Reference Genomes.</title>
        <authorList>
            <person name="Yue J.-X."/>
        </authorList>
    </citation>
    <scope>NUCLEOTIDE SEQUENCE</scope>
    <source>
        <strain evidence="2">CBS432</strain>
    </source>
</reference>
<evidence type="ECO:0008006" key="3">
    <source>
        <dbReference type="Google" id="ProtNLM"/>
    </source>
</evidence>
<evidence type="ECO:0000256" key="1">
    <source>
        <dbReference type="SAM" id="MobiDB-lite"/>
    </source>
</evidence>
<gene>
    <name evidence="2" type="ORF">SPAR_N01270</name>
</gene>
<dbReference type="KEGG" id="spao:SPAR_N01270"/>
<reference evidence="2" key="4">
    <citation type="submission" date="2025-08" db="UniProtKB">
        <authorList>
            <consortium name="RefSeq"/>
        </authorList>
    </citation>
    <scope>IDENTIFICATION</scope>
    <source>
        <strain evidence="2">CBS432</strain>
    </source>
</reference>
<reference evidence="2" key="3">
    <citation type="submission" date="2025-07" db="EMBL/GenBank/DDBJ databases">
        <authorList>
            <consortium name="NCBI Genome Project"/>
        </authorList>
    </citation>
    <scope>NUCLEOTIDE SEQUENCE</scope>
    <source>
        <strain evidence="2">CBS432</strain>
    </source>
</reference>